<reference evidence="2" key="1">
    <citation type="submission" date="2020-12" db="EMBL/GenBank/DDBJ databases">
        <title>Geomonas sp. Red875, isolated from river sediment.</title>
        <authorList>
            <person name="Xu Z."/>
            <person name="Zhang Z."/>
            <person name="Masuda Y."/>
            <person name="Itoh H."/>
            <person name="Senoo K."/>
        </authorList>
    </citation>
    <scope>NUCLEOTIDE SEQUENCE</scope>
    <source>
        <strain evidence="2">Red875</strain>
    </source>
</reference>
<evidence type="ECO:0000313" key="3">
    <source>
        <dbReference type="Proteomes" id="UP000636888"/>
    </source>
</evidence>
<keyword evidence="1" id="KW-0812">Transmembrane</keyword>
<accession>A0A8J7JD27</accession>
<feature type="transmembrane region" description="Helical" evidence="1">
    <location>
        <begin position="42"/>
        <end position="60"/>
    </location>
</feature>
<organism evidence="2 3">
    <name type="scientific">Geomesophilobacter sediminis</name>
    <dbReference type="NCBI Taxonomy" id="2798584"/>
    <lineage>
        <taxon>Bacteria</taxon>
        <taxon>Pseudomonadati</taxon>
        <taxon>Thermodesulfobacteriota</taxon>
        <taxon>Desulfuromonadia</taxon>
        <taxon>Geobacterales</taxon>
        <taxon>Geobacteraceae</taxon>
        <taxon>Geomesophilobacter</taxon>
    </lineage>
</organism>
<proteinExistence type="predicted"/>
<name>A0A8J7JD27_9BACT</name>
<sequence length="66" mass="7319">MKGDKERQEVSLIGRLLSMEVLILLMGIASLVTGIINSRPANIVAGILLLLSLFLLNTLGRRWLHH</sequence>
<gene>
    <name evidence="2" type="ORF">JFN93_01115</name>
</gene>
<comment type="caution">
    <text evidence="2">The sequence shown here is derived from an EMBL/GenBank/DDBJ whole genome shotgun (WGS) entry which is preliminary data.</text>
</comment>
<evidence type="ECO:0000313" key="2">
    <source>
        <dbReference type="EMBL" id="MBJ6723294.1"/>
    </source>
</evidence>
<dbReference type="AlphaFoldDB" id="A0A8J7JD27"/>
<keyword evidence="1" id="KW-0472">Membrane</keyword>
<dbReference type="Proteomes" id="UP000636888">
    <property type="component" value="Unassembled WGS sequence"/>
</dbReference>
<keyword evidence="1" id="KW-1133">Transmembrane helix</keyword>
<evidence type="ECO:0000256" key="1">
    <source>
        <dbReference type="SAM" id="Phobius"/>
    </source>
</evidence>
<protein>
    <submittedName>
        <fullName evidence="2">Uncharacterized protein</fullName>
    </submittedName>
</protein>
<dbReference type="EMBL" id="JAEMHM010000001">
    <property type="protein sequence ID" value="MBJ6723294.1"/>
    <property type="molecule type" value="Genomic_DNA"/>
</dbReference>
<keyword evidence="3" id="KW-1185">Reference proteome</keyword>
<dbReference type="RefSeq" id="WP_199382133.1">
    <property type="nucleotide sequence ID" value="NZ_JAEMHM010000001.1"/>
</dbReference>
<feature type="transmembrane region" description="Helical" evidence="1">
    <location>
        <begin position="12"/>
        <end position="36"/>
    </location>
</feature>